<dbReference type="EMBL" id="BAAAON010000001">
    <property type="protein sequence ID" value="GAA2173921.1"/>
    <property type="molecule type" value="Genomic_DNA"/>
</dbReference>
<evidence type="ECO:0000313" key="2">
    <source>
        <dbReference type="Proteomes" id="UP001500974"/>
    </source>
</evidence>
<gene>
    <name evidence="1" type="ORF">GCM10009784_10150</name>
</gene>
<organism evidence="1 2">
    <name type="scientific">Arthrobacter parietis</name>
    <dbReference type="NCBI Taxonomy" id="271434"/>
    <lineage>
        <taxon>Bacteria</taxon>
        <taxon>Bacillati</taxon>
        <taxon>Actinomycetota</taxon>
        <taxon>Actinomycetes</taxon>
        <taxon>Micrococcales</taxon>
        <taxon>Micrococcaceae</taxon>
        <taxon>Arthrobacter</taxon>
    </lineage>
</organism>
<sequence>MLTTSPEILVYDADCGFCKRSASAIAHPGIVETKPWQSIRDLSALGLPTETSCSAAYWIPPQGQVRRAEAAISAALVARGGLSRILGAVIGVKPLQPLAASIYRLIARHRHSLPGGTNACRLP</sequence>
<dbReference type="Proteomes" id="UP001500974">
    <property type="component" value="Unassembled WGS sequence"/>
</dbReference>
<keyword evidence="2" id="KW-1185">Reference proteome</keyword>
<protein>
    <recommendedName>
        <fullName evidence="3">DUF393 domain-containing protein</fullName>
    </recommendedName>
</protein>
<evidence type="ECO:0000313" key="1">
    <source>
        <dbReference type="EMBL" id="GAA2173921.1"/>
    </source>
</evidence>
<dbReference type="RefSeq" id="WP_346027720.1">
    <property type="nucleotide sequence ID" value="NZ_BAAAON010000001.1"/>
</dbReference>
<name>A0ABN3ARK8_9MICC</name>
<accession>A0ABN3ARK8</accession>
<dbReference type="InterPro" id="IPR007263">
    <property type="entry name" value="DCC1-like"/>
</dbReference>
<comment type="caution">
    <text evidence="1">The sequence shown here is derived from an EMBL/GenBank/DDBJ whole genome shotgun (WGS) entry which is preliminary data.</text>
</comment>
<reference evidence="1 2" key="1">
    <citation type="journal article" date="2019" name="Int. J. Syst. Evol. Microbiol.">
        <title>The Global Catalogue of Microorganisms (GCM) 10K type strain sequencing project: providing services to taxonomists for standard genome sequencing and annotation.</title>
        <authorList>
            <consortium name="The Broad Institute Genomics Platform"/>
            <consortium name="The Broad Institute Genome Sequencing Center for Infectious Disease"/>
            <person name="Wu L."/>
            <person name="Ma J."/>
        </authorList>
    </citation>
    <scope>NUCLEOTIDE SEQUENCE [LARGE SCALE GENOMIC DNA]</scope>
    <source>
        <strain evidence="1 2">JCM 14917</strain>
    </source>
</reference>
<evidence type="ECO:0008006" key="3">
    <source>
        <dbReference type="Google" id="ProtNLM"/>
    </source>
</evidence>
<proteinExistence type="predicted"/>
<dbReference type="Pfam" id="PF04134">
    <property type="entry name" value="DCC1-like"/>
    <property type="match status" value="1"/>
</dbReference>